<evidence type="ECO:0000313" key="2">
    <source>
        <dbReference type="Proteomes" id="UP001332243"/>
    </source>
</evidence>
<dbReference type="Proteomes" id="UP001332243">
    <property type="component" value="Unassembled WGS sequence"/>
</dbReference>
<proteinExistence type="predicted"/>
<protein>
    <submittedName>
        <fullName evidence="1">Uncharacterized protein</fullName>
    </submittedName>
</protein>
<organism evidence="1 2">
    <name type="scientific">Plantactinospora sonchi</name>
    <dbReference type="NCBI Taxonomy" id="1544735"/>
    <lineage>
        <taxon>Bacteria</taxon>
        <taxon>Bacillati</taxon>
        <taxon>Actinomycetota</taxon>
        <taxon>Actinomycetes</taxon>
        <taxon>Micromonosporales</taxon>
        <taxon>Micromonosporaceae</taxon>
        <taxon>Plantactinospora</taxon>
    </lineage>
</organism>
<comment type="caution">
    <text evidence="1">The sequence shown here is derived from an EMBL/GenBank/DDBJ whole genome shotgun (WGS) entry which is preliminary data.</text>
</comment>
<dbReference type="RefSeq" id="WP_331218064.1">
    <property type="nucleotide sequence ID" value="NZ_JAZGQK010000034.1"/>
</dbReference>
<sequence>MPGSSDADDPTGLNDVERRLRAIRDNPEKSTTLRALAQYQLERIAALRASGGLSDVEQAPAVAVERLGPFRFSAIPGTTIVGIEIDRGGSVPLVAVVSADEIRLLMPLFERVRAHLDRDEPIRVDVREAFLELIGHDPFRDQV</sequence>
<keyword evidence="2" id="KW-1185">Reference proteome</keyword>
<accession>A0ABU7S2T8</accession>
<dbReference type="EMBL" id="JAZGQK010000034">
    <property type="protein sequence ID" value="MEE6263127.1"/>
    <property type="molecule type" value="Genomic_DNA"/>
</dbReference>
<reference evidence="1 2" key="1">
    <citation type="submission" date="2024-01" db="EMBL/GenBank/DDBJ databases">
        <title>Genome insights into Plantactinospora sonchi sp. nov.</title>
        <authorList>
            <person name="Wang L."/>
        </authorList>
    </citation>
    <scope>NUCLEOTIDE SEQUENCE [LARGE SCALE GENOMIC DNA]</scope>
    <source>
        <strain evidence="1 2">NEAU-QY2</strain>
    </source>
</reference>
<evidence type="ECO:0000313" key="1">
    <source>
        <dbReference type="EMBL" id="MEE6263127.1"/>
    </source>
</evidence>
<gene>
    <name evidence="1" type="ORF">V1633_32070</name>
</gene>
<name>A0ABU7S2T8_9ACTN</name>